<comment type="pathway">
    <text evidence="1">Nucleotide-sugar biosynthesis; UDP-alpha-D-glucuronate biosynthesis; UDP-alpha-D-glucuronate from UDP-alpha-D-glucose: step 1/1.</text>
</comment>
<evidence type="ECO:0000256" key="6">
    <source>
        <dbReference type="ARBA" id="ARBA00047473"/>
    </source>
</evidence>
<evidence type="ECO:0000256" key="1">
    <source>
        <dbReference type="ARBA" id="ARBA00004701"/>
    </source>
</evidence>
<dbReference type="SUPFAM" id="SSF52413">
    <property type="entry name" value="UDP-glucose/GDP-mannose dehydrogenase C-terminal domain"/>
    <property type="match status" value="1"/>
</dbReference>
<sequence length="438" mass="48305">MNISVIGTGYVGLVTGACLAELGIKVLCMDTDKDKINKLTKGIIPIYEPGLNNIVINNSINERLSFTTSIKGALDFADIIFIAVGTPTKDDDSADLKYVFEAIIEIASLMNCYKIIVTKSTVPVKTGQKIKLLIKNILINRNINLEYDVISNPEFLREGTAIEDFLKPDRIVVGGENKSALAIMRKIYEPLIKGGIPFIETNLETSELIKYASNAFLAAKISFINEIANMCELVSADVTVVAKAMGLDNRIGPKFLNAGPGYGGSCFPKDTRALLTTGKQIGYIPQIVKAAVEVNHNQIKIILDKITKTIGLIEDKNITILGLSFKPETDDIREAPSIPIIKTLLELNASIKVYDPQAMGNVKHDYPSLNIEYCSDLYSASINSDAIILITEWEEFKNIDFSKLNKIVKNHIFIDLRNVYDPSIIKAYGFIYEGVGRL</sequence>
<dbReference type="EMBL" id="JBJHZZ010000008">
    <property type="protein sequence ID" value="MFL0247731.1"/>
    <property type="molecule type" value="Genomic_DNA"/>
</dbReference>
<comment type="caution">
    <text evidence="9">The sequence shown here is derived from an EMBL/GenBank/DDBJ whole genome shotgun (WGS) entry which is preliminary data.</text>
</comment>
<organism evidence="9 10">
    <name type="scientific">Candidatus Clostridium stratigraminis</name>
    <dbReference type="NCBI Taxonomy" id="3381661"/>
    <lineage>
        <taxon>Bacteria</taxon>
        <taxon>Bacillati</taxon>
        <taxon>Bacillota</taxon>
        <taxon>Clostridia</taxon>
        <taxon>Eubacteriales</taxon>
        <taxon>Clostridiaceae</taxon>
        <taxon>Clostridium</taxon>
    </lineage>
</organism>
<dbReference type="InterPro" id="IPR036220">
    <property type="entry name" value="UDP-Glc/GDP-Man_DH_C_sf"/>
</dbReference>
<dbReference type="PIRSF" id="PIRSF000124">
    <property type="entry name" value="UDPglc_GDPman_dh"/>
    <property type="match status" value="1"/>
</dbReference>
<comment type="catalytic activity">
    <reaction evidence="6 7">
        <text>UDP-alpha-D-glucose + 2 NAD(+) + H2O = UDP-alpha-D-glucuronate + 2 NADH + 3 H(+)</text>
        <dbReference type="Rhea" id="RHEA:23596"/>
        <dbReference type="ChEBI" id="CHEBI:15377"/>
        <dbReference type="ChEBI" id="CHEBI:15378"/>
        <dbReference type="ChEBI" id="CHEBI:57540"/>
        <dbReference type="ChEBI" id="CHEBI:57945"/>
        <dbReference type="ChEBI" id="CHEBI:58052"/>
        <dbReference type="ChEBI" id="CHEBI:58885"/>
        <dbReference type="EC" id="1.1.1.22"/>
    </reaction>
</comment>
<evidence type="ECO:0000313" key="9">
    <source>
        <dbReference type="EMBL" id="MFL0247731.1"/>
    </source>
</evidence>
<gene>
    <name evidence="9" type="ORF">ACJDUG_12190</name>
</gene>
<dbReference type="RefSeq" id="WP_406770159.1">
    <property type="nucleotide sequence ID" value="NZ_JBJHZZ010000008.1"/>
</dbReference>
<dbReference type="Gene3D" id="1.20.5.100">
    <property type="entry name" value="Cytochrome c1, transmembrane anchor, C-terminal"/>
    <property type="match status" value="1"/>
</dbReference>
<evidence type="ECO:0000256" key="5">
    <source>
        <dbReference type="ARBA" id="ARBA00023027"/>
    </source>
</evidence>
<dbReference type="InterPro" id="IPR014027">
    <property type="entry name" value="UDP-Glc/GDP-Man_DH_C"/>
</dbReference>
<evidence type="ECO:0000256" key="3">
    <source>
        <dbReference type="ARBA" id="ARBA00012954"/>
    </source>
</evidence>
<protein>
    <recommendedName>
        <fullName evidence="3 7">UDP-glucose 6-dehydrogenase</fullName>
        <ecNumber evidence="3 7">1.1.1.22</ecNumber>
    </recommendedName>
</protein>
<dbReference type="Gene3D" id="3.40.50.720">
    <property type="entry name" value="NAD(P)-binding Rossmann-like Domain"/>
    <property type="match status" value="2"/>
</dbReference>
<dbReference type="InterPro" id="IPR014026">
    <property type="entry name" value="UDP-Glc/GDP-Man_DH_dimer"/>
</dbReference>
<dbReference type="EC" id="1.1.1.22" evidence="3 7"/>
<dbReference type="InterPro" id="IPR036291">
    <property type="entry name" value="NAD(P)-bd_dom_sf"/>
</dbReference>
<dbReference type="SMART" id="SM00984">
    <property type="entry name" value="UDPG_MGDP_dh_C"/>
    <property type="match status" value="1"/>
</dbReference>
<accession>A0ABW8T593</accession>
<name>A0ABW8T593_9CLOT</name>
<evidence type="ECO:0000313" key="10">
    <source>
        <dbReference type="Proteomes" id="UP001623591"/>
    </source>
</evidence>
<evidence type="ECO:0000256" key="2">
    <source>
        <dbReference type="ARBA" id="ARBA00006601"/>
    </source>
</evidence>
<evidence type="ECO:0000259" key="8">
    <source>
        <dbReference type="SMART" id="SM00984"/>
    </source>
</evidence>
<keyword evidence="4 7" id="KW-0560">Oxidoreductase</keyword>
<comment type="similarity">
    <text evidence="2 7">Belongs to the UDP-glucose/GDP-mannose dehydrogenase family.</text>
</comment>
<dbReference type="GO" id="GO:0016491">
    <property type="term" value="F:oxidoreductase activity"/>
    <property type="evidence" value="ECO:0007669"/>
    <property type="project" value="UniProtKB-KW"/>
</dbReference>
<feature type="domain" description="UDP-glucose/GDP-mannose dehydrogenase C-terminal" evidence="8">
    <location>
        <begin position="319"/>
        <end position="422"/>
    </location>
</feature>
<dbReference type="Proteomes" id="UP001623591">
    <property type="component" value="Unassembled WGS sequence"/>
</dbReference>
<dbReference type="PIRSF" id="PIRSF500134">
    <property type="entry name" value="UDPglc_DH_bac"/>
    <property type="match status" value="1"/>
</dbReference>
<dbReference type="SUPFAM" id="SSF48179">
    <property type="entry name" value="6-phosphogluconate dehydrogenase C-terminal domain-like"/>
    <property type="match status" value="1"/>
</dbReference>
<evidence type="ECO:0000256" key="7">
    <source>
        <dbReference type="PIRNR" id="PIRNR000124"/>
    </source>
</evidence>
<dbReference type="SUPFAM" id="SSF51735">
    <property type="entry name" value="NAD(P)-binding Rossmann-fold domains"/>
    <property type="match status" value="1"/>
</dbReference>
<dbReference type="NCBIfam" id="TIGR03026">
    <property type="entry name" value="NDP-sugDHase"/>
    <property type="match status" value="1"/>
</dbReference>
<dbReference type="InterPro" id="IPR008927">
    <property type="entry name" value="6-PGluconate_DH-like_C_sf"/>
</dbReference>
<dbReference type="InterPro" id="IPR001732">
    <property type="entry name" value="UDP-Glc/GDP-Man_DH_N"/>
</dbReference>
<dbReference type="PANTHER" id="PTHR43750">
    <property type="entry name" value="UDP-GLUCOSE 6-DEHYDROGENASE TUAD"/>
    <property type="match status" value="1"/>
</dbReference>
<dbReference type="Pfam" id="PF03721">
    <property type="entry name" value="UDPG_MGDP_dh_N"/>
    <property type="match status" value="1"/>
</dbReference>
<evidence type="ECO:0000256" key="4">
    <source>
        <dbReference type="ARBA" id="ARBA00023002"/>
    </source>
</evidence>
<dbReference type="Pfam" id="PF03720">
    <property type="entry name" value="UDPG_MGDP_dh_C"/>
    <property type="match status" value="1"/>
</dbReference>
<dbReference type="Pfam" id="PF00984">
    <property type="entry name" value="UDPG_MGDP_dh"/>
    <property type="match status" value="1"/>
</dbReference>
<proteinExistence type="inferred from homology"/>
<dbReference type="InterPro" id="IPR017476">
    <property type="entry name" value="UDP-Glc/GDP-Man"/>
</dbReference>
<dbReference type="InterPro" id="IPR028357">
    <property type="entry name" value="UDPglc_DH_bac"/>
</dbReference>
<keyword evidence="5 7" id="KW-0520">NAD</keyword>
<reference evidence="9 10" key="1">
    <citation type="submission" date="2024-11" db="EMBL/GenBank/DDBJ databases">
        <authorList>
            <person name="Heng Y.C."/>
            <person name="Lim A.C.H."/>
            <person name="Lee J.K.Y."/>
            <person name="Kittelmann S."/>
        </authorList>
    </citation>
    <scope>NUCLEOTIDE SEQUENCE [LARGE SCALE GENOMIC DNA]</scope>
    <source>
        <strain evidence="9 10">WILCCON 0185</strain>
    </source>
</reference>
<dbReference type="PANTHER" id="PTHR43750:SF3">
    <property type="entry name" value="UDP-GLUCOSE 6-DEHYDROGENASE TUAD"/>
    <property type="match status" value="1"/>
</dbReference>
<keyword evidence="10" id="KW-1185">Reference proteome</keyword>